<comment type="caution">
    <text evidence="2">The sequence shown here is derived from an EMBL/GenBank/DDBJ whole genome shotgun (WGS) entry which is preliminary data.</text>
</comment>
<dbReference type="GO" id="GO:0005524">
    <property type="term" value="F:ATP binding"/>
    <property type="evidence" value="ECO:0007669"/>
    <property type="project" value="InterPro"/>
</dbReference>
<dbReference type="Gene3D" id="3.40.50.300">
    <property type="entry name" value="P-loop containing nucleotide triphosphate hydrolases"/>
    <property type="match status" value="1"/>
</dbReference>
<dbReference type="GO" id="GO:0016301">
    <property type="term" value="F:kinase activity"/>
    <property type="evidence" value="ECO:0007669"/>
    <property type="project" value="InterPro"/>
</dbReference>
<dbReference type="InterPro" id="IPR027417">
    <property type="entry name" value="P-loop_NTPase"/>
</dbReference>
<accession>K0KWF7</accession>
<dbReference type="Pfam" id="PF00485">
    <property type="entry name" value="PRK"/>
    <property type="match status" value="1"/>
</dbReference>
<evidence type="ECO:0000313" key="3">
    <source>
        <dbReference type="Proteomes" id="UP000009328"/>
    </source>
</evidence>
<dbReference type="AlphaFoldDB" id="K0KWF7"/>
<name>K0KWF7_WICCF</name>
<evidence type="ECO:0000259" key="1">
    <source>
        <dbReference type="Pfam" id="PF00485"/>
    </source>
</evidence>
<dbReference type="InterPro" id="IPR006083">
    <property type="entry name" value="PRK/URK"/>
</dbReference>
<reference evidence="2 3" key="1">
    <citation type="journal article" date="2012" name="Eukaryot. Cell">
        <title>Draft genome sequence of Wickerhamomyces ciferrii NRRL Y-1031 F-60-10.</title>
        <authorList>
            <person name="Schneider J."/>
            <person name="Andrea H."/>
            <person name="Blom J."/>
            <person name="Jaenicke S."/>
            <person name="Ruckert C."/>
            <person name="Schorsch C."/>
            <person name="Szczepanowski R."/>
            <person name="Farwick M."/>
            <person name="Goesmann A."/>
            <person name="Puhler A."/>
            <person name="Schaffer S."/>
            <person name="Tauch A."/>
            <person name="Kohler T."/>
            <person name="Brinkrolf K."/>
        </authorList>
    </citation>
    <scope>NUCLEOTIDE SEQUENCE [LARGE SCALE GENOMIC DNA]</scope>
    <source>
        <strain evidence="3">ATCC 14091 / BCRC 22168 / CBS 111 / JCM 3599 / NBRC 0793 / NRRL Y-1031 F-60-10</strain>
    </source>
</reference>
<protein>
    <recommendedName>
        <fullName evidence="1">Phosphoribulokinase/uridine kinase domain-containing protein</fullName>
    </recommendedName>
</protein>
<dbReference type="PANTHER" id="PTHR10285">
    <property type="entry name" value="URIDINE KINASE"/>
    <property type="match status" value="1"/>
</dbReference>
<gene>
    <name evidence="2" type="ORF">BN7_5899</name>
</gene>
<organism evidence="2 3">
    <name type="scientific">Wickerhamomyces ciferrii (strain ATCC 14091 / BCRC 22168 / CBS 111 / JCM 3599 / NBRC 0793 / NRRL Y-1031 F-60-10)</name>
    <name type="common">Yeast</name>
    <name type="synonym">Pichia ciferrii</name>
    <dbReference type="NCBI Taxonomy" id="1206466"/>
    <lineage>
        <taxon>Eukaryota</taxon>
        <taxon>Fungi</taxon>
        <taxon>Dikarya</taxon>
        <taxon>Ascomycota</taxon>
        <taxon>Saccharomycotina</taxon>
        <taxon>Saccharomycetes</taxon>
        <taxon>Phaffomycetales</taxon>
        <taxon>Wickerhamomycetaceae</taxon>
        <taxon>Wickerhamomyces</taxon>
    </lineage>
</organism>
<dbReference type="InParanoid" id="K0KWF7"/>
<evidence type="ECO:0000313" key="2">
    <source>
        <dbReference type="EMBL" id="CCH46307.1"/>
    </source>
</evidence>
<dbReference type="eggNOG" id="KOG4203">
    <property type="taxonomic scope" value="Eukaryota"/>
</dbReference>
<dbReference type="HOGENOM" id="CLU_021278_1_0_1"/>
<feature type="domain" description="Phosphoribulokinase/uridine kinase" evidence="1">
    <location>
        <begin position="30"/>
        <end position="164"/>
    </location>
</feature>
<sequence length="218" mass="24425">MGSDSVIILVGGGHAAGKVICERIKSTILENTSTSIQVESLDLDTYVQTGKELDENSKGAAKYRFDDVLDDLEQIELKSNSKKLILIYGLYSLYNKELRNLATMKLFIDCDADTRLSRWISEDVLQKKNPLGDLLEHYINTARPEFNEFIFPTKEFADVILPSDQETNGISLICDGILPLFNKSSNVKALYPRSALDSNDPLSTLQVGEDTQQYYDLS</sequence>
<dbReference type="SUPFAM" id="SSF52540">
    <property type="entry name" value="P-loop containing nucleoside triphosphate hydrolases"/>
    <property type="match status" value="1"/>
</dbReference>
<dbReference type="FunCoup" id="K0KWF7">
    <property type="interactions" value="243"/>
</dbReference>
<keyword evidence="3" id="KW-1185">Reference proteome</keyword>
<dbReference type="STRING" id="1206466.K0KWF7"/>
<proteinExistence type="predicted"/>
<dbReference type="EMBL" id="CAIF01000238">
    <property type="protein sequence ID" value="CCH46307.1"/>
    <property type="molecule type" value="Genomic_DNA"/>
</dbReference>
<dbReference type="Proteomes" id="UP000009328">
    <property type="component" value="Unassembled WGS sequence"/>
</dbReference>